<dbReference type="EMBL" id="AJVK01015148">
    <property type="status" value="NOT_ANNOTATED_CDS"/>
    <property type="molecule type" value="Genomic_DNA"/>
</dbReference>
<dbReference type="InterPro" id="IPR009000">
    <property type="entry name" value="Transl_B-barrel_sf"/>
</dbReference>
<evidence type="ECO:0000256" key="3">
    <source>
        <dbReference type="ARBA" id="ARBA00023274"/>
    </source>
</evidence>
<dbReference type="Gene3D" id="2.40.30.10">
    <property type="entry name" value="Translation factors"/>
    <property type="match status" value="1"/>
</dbReference>
<keyword evidence="2" id="KW-0689">Ribosomal protein</keyword>
<proteinExistence type="inferred from homology"/>
<dbReference type="EnsemblMetazoa" id="PPAI006925-RA">
    <property type="protein sequence ID" value="PPAI006925-PA"/>
    <property type="gene ID" value="PPAI006925"/>
</dbReference>
<feature type="compositionally biased region" description="Basic residues" evidence="4">
    <location>
        <begin position="18"/>
        <end position="31"/>
    </location>
</feature>
<dbReference type="EMBL" id="AJVK01015149">
    <property type="status" value="NOT_ANNOTATED_CDS"/>
    <property type="molecule type" value="Genomic_DNA"/>
</dbReference>
<name>A0A1B0DFW4_PHLPP</name>
<dbReference type="FunFam" id="4.10.960.10:FF:000007">
    <property type="entry name" value="Peroxisome biogenesis protein 6"/>
    <property type="match status" value="1"/>
</dbReference>
<comment type="similarity">
    <text evidence="1">Belongs to the universal ribosomal protein uL3 family.</text>
</comment>
<evidence type="ECO:0000256" key="2">
    <source>
        <dbReference type="ARBA" id="ARBA00022980"/>
    </source>
</evidence>
<organism evidence="6 7">
    <name type="scientific">Phlebotomus papatasi</name>
    <name type="common">Sandfly</name>
    <dbReference type="NCBI Taxonomy" id="29031"/>
    <lineage>
        <taxon>Eukaryota</taxon>
        <taxon>Metazoa</taxon>
        <taxon>Ecdysozoa</taxon>
        <taxon>Arthropoda</taxon>
        <taxon>Hexapoda</taxon>
        <taxon>Insecta</taxon>
        <taxon>Pterygota</taxon>
        <taxon>Neoptera</taxon>
        <taxon>Endopterygota</taxon>
        <taxon>Diptera</taxon>
        <taxon>Nematocera</taxon>
        <taxon>Psychodoidea</taxon>
        <taxon>Psychodidae</taxon>
        <taxon>Phlebotomus</taxon>
        <taxon>Phlebotomus</taxon>
    </lineage>
</organism>
<dbReference type="VEuPathDB" id="VectorBase:PPAPM1_003649"/>
<dbReference type="AlphaFoldDB" id="A0A1B0DFW4"/>
<dbReference type="Gene3D" id="3.30.1430.10">
    <property type="match status" value="1"/>
</dbReference>
<protein>
    <recommendedName>
        <fullName evidence="5">ZSWIM3 N-terminal domain-containing protein</fullName>
    </recommendedName>
</protein>
<dbReference type="Pfam" id="PF21599">
    <property type="entry name" value="ZSWIM3_N"/>
    <property type="match status" value="1"/>
</dbReference>
<dbReference type="GO" id="GO:0006412">
    <property type="term" value="P:translation"/>
    <property type="evidence" value="ECO:0007669"/>
    <property type="project" value="InterPro"/>
</dbReference>
<evidence type="ECO:0000256" key="1">
    <source>
        <dbReference type="ARBA" id="ARBA00006540"/>
    </source>
</evidence>
<dbReference type="SUPFAM" id="SSF50447">
    <property type="entry name" value="Translation proteins"/>
    <property type="match status" value="1"/>
</dbReference>
<dbReference type="Gene3D" id="4.10.960.10">
    <property type="entry name" value="Ribosomal protein L3, domain 3"/>
    <property type="match status" value="1"/>
</dbReference>
<keyword evidence="7" id="KW-1185">Reference proteome</keyword>
<accession>A0A1B0DFW4</accession>
<dbReference type="PANTHER" id="PTHR11363:SF5">
    <property type="entry name" value="LARGE RIBOSOMAL SUBUNIT PROTEIN UL3"/>
    <property type="match status" value="1"/>
</dbReference>
<reference evidence="6" key="1">
    <citation type="submission" date="2022-08" db="UniProtKB">
        <authorList>
            <consortium name="EnsemblMetazoa"/>
        </authorList>
    </citation>
    <scope>IDENTIFICATION</scope>
    <source>
        <strain evidence="6">Israel</strain>
    </source>
</reference>
<evidence type="ECO:0000313" key="7">
    <source>
        <dbReference type="Proteomes" id="UP000092462"/>
    </source>
</evidence>
<dbReference type="PANTHER" id="PTHR11363">
    <property type="entry name" value="60S RIBOSOMAL PROTEIN L3-RELATED"/>
    <property type="match status" value="1"/>
</dbReference>
<keyword evidence="3" id="KW-0687">Ribonucleoprotein</keyword>
<dbReference type="InterPro" id="IPR048325">
    <property type="entry name" value="ZSWIM3_N"/>
</dbReference>
<dbReference type="InterPro" id="IPR000597">
    <property type="entry name" value="Ribosomal_uL3"/>
</dbReference>
<evidence type="ECO:0000256" key="4">
    <source>
        <dbReference type="SAM" id="MobiDB-lite"/>
    </source>
</evidence>
<dbReference type="GO" id="GO:0003735">
    <property type="term" value="F:structural constituent of ribosome"/>
    <property type="evidence" value="ECO:0007669"/>
    <property type="project" value="InterPro"/>
</dbReference>
<dbReference type="GO" id="GO:0022625">
    <property type="term" value="C:cytosolic large ribosomal subunit"/>
    <property type="evidence" value="ECO:0007669"/>
    <property type="project" value="TreeGrafter"/>
</dbReference>
<dbReference type="InterPro" id="IPR045077">
    <property type="entry name" value="L3_arc_euk"/>
</dbReference>
<evidence type="ECO:0000259" key="5">
    <source>
        <dbReference type="Pfam" id="PF21599"/>
    </source>
</evidence>
<dbReference type="InterPro" id="IPR044892">
    <property type="entry name" value="Ribosomal_L3_dom_3_arc_sf"/>
</dbReference>
<feature type="region of interest" description="Disordered" evidence="4">
    <location>
        <begin position="1"/>
        <end position="36"/>
    </location>
</feature>
<feature type="domain" description="ZSWIM3 N-terminal" evidence="5">
    <location>
        <begin position="188"/>
        <end position="296"/>
    </location>
</feature>
<dbReference type="Pfam" id="PF00297">
    <property type="entry name" value="Ribosomal_L3"/>
    <property type="match status" value="1"/>
</dbReference>
<dbReference type="VEuPathDB" id="VectorBase:PPAI006925"/>
<dbReference type="GO" id="GO:0003723">
    <property type="term" value="F:RNA binding"/>
    <property type="evidence" value="ECO:0007669"/>
    <property type="project" value="TreeGrafter"/>
</dbReference>
<sequence>MSHRKFSAPRHGSMAFYPKKRSQRHRGKVKAFPKDDPSKPVHMTCFISYKAGMTHIVREADRPGSKINKKEVVEAVTILETPPVMVVGAVGYIETPFGMRALATVWAQHLSEECRRRFYKNWYKSKKKAFTKSSRMWADDLGKKTIENNFKKMVRYCKVIRVIVHSQNRLMKQELAELVNPMGKYTFKLGDSFSSYKELEERLEAHSKESFVTYWRRDTRTVQGAQRKTSRPISSDLIYYSLRLACVFGGQKFSTRGQGKRSCQTLRSDCPAYITLRASKCGQKLEVISLCNTHNHELSEKLNKSLAKNRKLSPEMKEEVLLLLATNVTRSFIIEYIKIKTGKELTKKDLFNMAASSRRKEQKVESQTKVAETLQNMKNFLLNHSAMYQKFQENCEGTPGQKFDDSDTFLDDTVIISSPDTTDIDVETSEASSVLGIIPDNSQPGQYIEFTMSEAFPEDADIIQYLSEGPIEKQETKEKPPRRRKRWKNACYCRCHAAGAAGA</sequence>
<dbReference type="VEuPathDB" id="VectorBase:PPAPM1_003702"/>
<dbReference type="FunFam" id="2.40.30.10:FF:000079">
    <property type="entry name" value="60S ribosomal protein L3"/>
    <property type="match status" value="1"/>
</dbReference>
<evidence type="ECO:0000313" key="6">
    <source>
        <dbReference type="EnsemblMetazoa" id="PPAI006925-PA"/>
    </source>
</evidence>
<dbReference type="Proteomes" id="UP000092462">
    <property type="component" value="Unassembled WGS sequence"/>
</dbReference>